<organism evidence="4 5">
    <name type="scientific">Polymorphospora rubra</name>
    <dbReference type="NCBI Taxonomy" id="338584"/>
    <lineage>
        <taxon>Bacteria</taxon>
        <taxon>Bacillati</taxon>
        <taxon>Actinomycetota</taxon>
        <taxon>Actinomycetes</taxon>
        <taxon>Micromonosporales</taxon>
        <taxon>Micromonosporaceae</taxon>
        <taxon>Polymorphospora</taxon>
    </lineage>
</organism>
<dbReference type="EMBL" id="AP023359">
    <property type="protein sequence ID" value="BCJ67260.1"/>
    <property type="molecule type" value="Genomic_DNA"/>
</dbReference>
<dbReference type="Pfam" id="PF01609">
    <property type="entry name" value="DDE_Tnp_1"/>
    <property type="match status" value="1"/>
</dbReference>
<dbReference type="AlphaFoldDB" id="A0A810N2Y5"/>
<dbReference type="KEGG" id="pry:Prubr_42810"/>
<keyword evidence="5" id="KW-1185">Reference proteome</keyword>
<evidence type="ECO:0000259" key="2">
    <source>
        <dbReference type="Pfam" id="PF01609"/>
    </source>
</evidence>
<reference evidence="4" key="1">
    <citation type="submission" date="2020-08" db="EMBL/GenBank/DDBJ databases">
        <title>Whole genome shotgun sequence of Polymorphospora rubra NBRC 101157.</title>
        <authorList>
            <person name="Komaki H."/>
            <person name="Tamura T."/>
        </authorList>
    </citation>
    <scope>NUCLEOTIDE SEQUENCE</scope>
    <source>
        <strain evidence="4">NBRC 101157</strain>
    </source>
</reference>
<evidence type="ECO:0000256" key="1">
    <source>
        <dbReference type="SAM" id="MobiDB-lite"/>
    </source>
</evidence>
<dbReference type="GO" id="GO:0004803">
    <property type="term" value="F:transposase activity"/>
    <property type="evidence" value="ECO:0007669"/>
    <property type="project" value="InterPro"/>
</dbReference>
<dbReference type="GO" id="GO:0006313">
    <property type="term" value="P:DNA transposition"/>
    <property type="evidence" value="ECO:0007669"/>
    <property type="project" value="InterPro"/>
</dbReference>
<sequence>MSFYLVAGTGAPTTPADARDHLPTTRPRRYPSDTTDTEWAVIAPLIPTGTPGPRGGRRPTRSRRDIVDAIRYLVHNGGVWRALPVDFPPWKTVYHYHARWAADGTLTRLHHTLRERVRATEGRHREPTAAIIDSQSVRAAETVPRTSRGYDAGKKINGRKRHIAVDTIGLLLVVAVTTASVQDRVAGRALLIALRGCHQHLRLVWADSAYLGTFVDLAARLRITARIVAKLAGQIGFHVLPRRWVVERTLAWISRHRRTVRDYERLPAHHAAIVYWSMTIIMSRRLAHTQPQPQTT</sequence>
<evidence type="ECO:0000313" key="5">
    <source>
        <dbReference type="Proteomes" id="UP000680866"/>
    </source>
</evidence>
<dbReference type="InterPro" id="IPR002559">
    <property type="entry name" value="Transposase_11"/>
</dbReference>
<dbReference type="Pfam" id="PF13340">
    <property type="entry name" value="DUF4096"/>
    <property type="match status" value="1"/>
</dbReference>
<gene>
    <name evidence="4" type="ORF">Prubr_42810</name>
</gene>
<dbReference type="InterPro" id="IPR025161">
    <property type="entry name" value="IS402-like_dom"/>
</dbReference>
<feature type="domain" description="Insertion element IS402-like" evidence="3">
    <location>
        <begin position="35"/>
        <end position="110"/>
    </location>
</feature>
<dbReference type="RefSeq" id="WP_212816610.1">
    <property type="nucleotide sequence ID" value="NZ_AP023359.1"/>
</dbReference>
<protein>
    <submittedName>
        <fullName evidence="4">DDE transposase</fullName>
    </submittedName>
</protein>
<dbReference type="PANTHER" id="PTHR30007">
    <property type="entry name" value="PHP DOMAIN PROTEIN"/>
    <property type="match status" value="1"/>
</dbReference>
<feature type="region of interest" description="Disordered" evidence="1">
    <location>
        <begin position="8"/>
        <end position="34"/>
    </location>
</feature>
<dbReference type="GO" id="GO:0003677">
    <property type="term" value="F:DNA binding"/>
    <property type="evidence" value="ECO:0007669"/>
    <property type="project" value="InterPro"/>
</dbReference>
<dbReference type="NCBIfam" id="NF033580">
    <property type="entry name" value="transpos_IS5_3"/>
    <property type="match status" value="1"/>
</dbReference>
<proteinExistence type="predicted"/>
<dbReference type="Proteomes" id="UP000680866">
    <property type="component" value="Chromosome"/>
</dbReference>
<evidence type="ECO:0000313" key="4">
    <source>
        <dbReference type="EMBL" id="BCJ67260.1"/>
    </source>
</evidence>
<dbReference type="PANTHER" id="PTHR30007:SF0">
    <property type="entry name" value="TRANSPOSASE"/>
    <property type="match status" value="1"/>
</dbReference>
<feature type="domain" description="Transposase IS4-like" evidence="2">
    <location>
        <begin position="126"/>
        <end position="278"/>
    </location>
</feature>
<name>A0A810N2Y5_9ACTN</name>
<evidence type="ECO:0000259" key="3">
    <source>
        <dbReference type="Pfam" id="PF13340"/>
    </source>
</evidence>
<accession>A0A810N2Y5</accession>